<dbReference type="Proteomes" id="UP000886523">
    <property type="component" value="Unassembled WGS sequence"/>
</dbReference>
<evidence type="ECO:0000313" key="1">
    <source>
        <dbReference type="EMBL" id="KAF9520224.1"/>
    </source>
</evidence>
<dbReference type="OrthoDB" id="5519740at2759"/>
<dbReference type="EMBL" id="MU128913">
    <property type="protein sequence ID" value="KAF9520224.1"/>
    <property type="molecule type" value="Genomic_DNA"/>
</dbReference>
<comment type="caution">
    <text evidence="1">The sequence shown here is derived from an EMBL/GenBank/DDBJ whole genome shotgun (WGS) entry which is preliminary data.</text>
</comment>
<name>A0A9P6E1W7_9AGAM</name>
<dbReference type="PANTHER" id="PTHR33606:SF3">
    <property type="entry name" value="PROTEIN YCII"/>
    <property type="match status" value="1"/>
</dbReference>
<dbReference type="InterPro" id="IPR051807">
    <property type="entry name" value="Sec-metab_biosynth-assoc"/>
</dbReference>
<dbReference type="AlphaFoldDB" id="A0A9P6E1W7"/>
<accession>A0A9P6E1W7</accession>
<sequence length="110" mass="12194">MSDAPSKHLFFVYAPDLTDPDAFARRMAVRERHLVDAGNLVDKGFIKVAGGLMTPESITGGDRKLIGSTFVVESTDIESVRKVFEADLYYTSNVWDPKALTIAPFLPFKI</sequence>
<organism evidence="1 2">
    <name type="scientific">Hydnum rufescens UP504</name>
    <dbReference type="NCBI Taxonomy" id="1448309"/>
    <lineage>
        <taxon>Eukaryota</taxon>
        <taxon>Fungi</taxon>
        <taxon>Dikarya</taxon>
        <taxon>Basidiomycota</taxon>
        <taxon>Agaricomycotina</taxon>
        <taxon>Agaricomycetes</taxon>
        <taxon>Cantharellales</taxon>
        <taxon>Hydnaceae</taxon>
        <taxon>Hydnum</taxon>
    </lineage>
</organism>
<dbReference type="Gene3D" id="3.30.70.1060">
    <property type="entry name" value="Dimeric alpha+beta barrel"/>
    <property type="match status" value="1"/>
</dbReference>
<evidence type="ECO:0000313" key="2">
    <source>
        <dbReference type="Proteomes" id="UP000886523"/>
    </source>
</evidence>
<protein>
    <recommendedName>
        <fullName evidence="3">YCII-related domain-containing protein</fullName>
    </recommendedName>
</protein>
<evidence type="ECO:0008006" key="3">
    <source>
        <dbReference type="Google" id="ProtNLM"/>
    </source>
</evidence>
<reference evidence="1" key="1">
    <citation type="journal article" date="2020" name="Nat. Commun.">
        <title>Large-scale genome sequencing of mycorrhizal fungi provides insights into the early evolution of symbiotic traits.</title>
        <authorList>
            <person name="Miyauchi S."/>
            <person name="Kiss E."/>
            <person name="Kuo A."/>
            <person name="Drula E."/>
            <person name="Kohler A."/>
            <person name="Sanchez-Garcia M."/>
            <person name="Morin E."/>
            <person name="Andreopoulos B."/>
            <person name="Barry K.W."/>
            <person name="Bonito G."/>
            <person name="Buee M."/>
            <person name="Carver A."/>
            <person name="Chen C."/>
            <person name="Cichocki N."/>
            <person name="Clum A."/>
            <person name="Culley D."/>
            <person name="Crous P.W."/>
            <person name="Fauchery L."/>
            <person name="Girlanda M."/>
            <person name="Hayes R.D."/>
            <person name="Keri Z."/>
            <person name="LaButti K."/>
            <person name="Lipzen A."/>
            <person name="Lombard V."/>
            <person name="Magnuson J."/>
            <person name="Maillard F."/>
            <person name="Murat C."/>
            <person name="Nolan M."/>
            <person name="Ohm R.A."/>
            <person name="Pangilinan J."/>
            <person name="Pereira M.F."/>
            <person name="Perotto S."/>
            <person name="Peter M."/>
            <person name="Pfister S."/>
            <person name="Riley R."/>
            <person name="Sitrit Y."/>
            <person name="Stielow J.B."/>
            <person name="Szollosi G."/>
            <person name="Zifcakova L."/>
            <person name="Stursova M."/>
            <person name="Spatafora J.W."/>
            <person name="Tedersoo L."/>
            <person name="Vaario L.M."/>
            <person name="Yamada A."/>
            <person name="Yan M."/>
            <person name="Wang P."/>
            <person name="Xu J."/>
            <person name="Bruns T."/>
            <person name="Baldrian P."/>
            <person name="Vilgalys R."/>
            <person name="Dunand C."/>
            <person name="Henrissat B."/>
            <person name="Grigoriev I.V."/>
            <person name="Hibbett D."/>
            <person name="Nagy L.G."/>
            <person name="Martin F.M."/>
        </authorList>
    </citation>
    <scope>NUCLEOTIDE SEQUENCE</scope>
    <source>
        <strain evidence="1">UP504</strain>
    </source>
</reference>
<dbReference type="SUPFAM" id="SSF54909">
    <property type="entry name" value="Dimeric alpha+beta barrel"/>
    <property type="match status" value="1"/>
</dbReference>
<gene>
    <name evidence="1" type="ORF">BS47DRAFT_852902</name>
</gene>
<proteinExistence type="predicted"/>
<dbReference type="PANTHER" id="PTHR33606">
    <property type="entry name" value="PROTEIN YCII"/>
    <property type="match status" value="1"/>
</dbReference>
<keyword evidence="2" id="KW-1185">Reference proteome</keyword>
<dbReference type="InterPro" id="IPR011008">
    <property type="entry name" value="Dimeric_a/b-barrel"/>
</dbReference>